<feature type="compositionally biased region" description="Acidic residues" evidence="1">
    <location>
        <begin position="116"/>
        <end position="129"/>
    </location>
</feature>
<dbReference type="Proteomes" id="UP000515908">
    <property type="component" value="Chromosome 02"/>
</dbReference>
<feature type="compositionally biased region" description="Polar residues" evidence="1">
    <location>
        <begin position="310"/>
        <end position="327"/>
    </location>
</feature>
<dbReference type="EMBL" id="LR877146">
    <property type="protein sequence ID" value="CAD2213584.1"/>
    <property type="molecule type" value="Genomic_DNA"/>
</dbReference>
<gene>
    <name evidence="2" type="ORF">ADEAN_000102700</name>
</gene>
<accession>A0A7G2C2W2</accession>
<name>A0A7G2C2W2_9TRYP</name>
<organism evidence="2 3">
    <name type="scientific">Angomonas deanei</name>
    <dbReference type="NCBI Taxonomy" id="59799"/>
    <lineage>
        <taxon>Eukaryota</taxon>
        <taxon>Discoba</taxon>
        <taxon>Euglenozoa</taxon>
        <taxon>Kinetoplastea</taxon>
        <taxon>Metakinetoplastina</taxon>
        <taxon>Trypanosomatida</taxon>
        <taxon>Trypanosomatidae</taxon>
        <taxon>Strigomonadinae</taxon>
        <taxon>Angomonas</taxon>
    </lineage>
</organism>
<evidence type="ECO:0000313" key="2">
    <source>
        <dbReference type="EMBL" id="CAD2213584.1"/>
    </source>
</evidence>
<evidence type="ECO:0000313" key="3">
    <source>
        <dbReference type="Proteomes" id="UP000515908"/>
    </source>
</evidence>
<proteinExistence type="predicted"/>
<protein>
    <submittedName>
        <fullName evidence="2">Uncharacterized protein</fullName>
    </submittedName>
</protein>
<feature type="region of interest" description="Disordered" evidence="1">
    <location>
        <begin position="295"/>
        <end position="416"/>
    </location>
</feature>
<feature type="compositionally biased region" description="Basic and acidic residues" evidence="1">
    <location>
        <begin position="295"/>
        <end position="308"/>
    </location>
</feature>
<dbReference type="AlphaFoldDB" id="A0A7G2C2W2"/>
<sequence length="449" mass="48725">MSNAERVQYYERLFGYSLKRDTPWIQSPDWVALGMPEECKRPDDVVDVLETGPYVGQNGNARRVIQSDFQLCPQPNVAPQQPYPPAFHPQGWAPAQGQMAPDAVSEGASVAGSENSSDDDEDSSDDDNDVSYSVARSAKLGEGGGGLESYDLATPGAHKKNRQSHTNLLDQAADALPSMMIDRQLSQTGLATAPSAMLATGQADRSQMNISKGNILSTYGQMYNIDTAGRHHSFHEEETTFDEYFEMYKGHPQPETRSPTKSNLRADTSHFQLCTNENSLSGPQPQSFFDLTAARSKDAESRTNRKDAGSLSNSKTTNGKQSPTAESRGNEVPNLSFYVATTSKAPAPTSKPKDTTSSNGTLAAIQKKKVEQKVAPLPSGKPPEKSVPNPTVGPSTSNPSPQKRLSDPGTTKADTQILATRRSTTTAINSNGKKIQMFDMEFFDIPRIQ</sequence>
<dbReference type="VEuPathDB" id="TriTrypDB:ADEAN_000102700"/>
<feature type="compositionally biased region" description="Polar residues" evidence="1">
    <location>
        <begin position="388"/>
        <end position="416"/>
    </location>
</feature>
<reference evidence="2 3" key="1">
    <citation type="submission" date="2020-08" db="EMBL/GenBank/DDBJ databases">
        <authorList>
            <person name="Newling K."/>
            <person name="Davey J."/>
            <person name="Forrester S."/>
        </authorList>
    </citation>
    <scope>NUCLEOTIDE SEQUENCE [LARGE SCALE GENOMIC DNA]</scope>
    <source>
        <strain evidence="3">Crithidia deanei Carvalho (ATCC PRA-265)</strain>
    </source>
</reference>
<feature type="region of interest" description="Disordered" evidence="1">
    <location>
        <begin position="75"/>
        <end position="163"/>
    </location>
</feature>
<evidence type="ECO:0000256" key="1">
    <source>
        <dbReference type="SAM" id="MobiDB-lite"/>
    </source>
</evidence>
<keyword evidence="3" id="KW-1185">Reference proteome</keyword>